<keyword evidence="4 7" id="KW-0456">Lyase</keyword>
<evidence type="ECO:0000256" key="4">
    <source>
        <dbReference type="ARBA" id="ARBA00023239"/>
    </source>
</evidence>
<dbReference type="InterPro" id="IPR015422">
    <property type="entry name" value="PyrdxlP-dep_Trfase_small"/>
</dbReference>
<dbReference type="Gene3D" id="3.90.1150.10">
    <property type="entry name" value="Aspartate Aminotransferase, domain 1"/>
    <property type="match status" value="1"/>
</dbReference>
<dbReference type="FunFam" id="3.40.640.10:FF:000030">
    <property type="entry name" value="Low-specificity L-threonine aldolase"/>
    <property type="match status" value="1"/>
</dbReference>
<dbReference type="InterPro" id="IPR015424">
    <property type="entry name" value="PyrdxlP-dep_Trfase"/>
</dbReference>
<dbReference type="InParanoid" id="F5YDC6"/>
<dbReference type="CDD" id="cd06502">
    <property type="entry name" value="TA_like"/>
    <property type="match status" value="1"/>
</dbReference>
<evidence type="ECO:0000256" key="3">
    <source>
        <dbReference type="ARBA" id="ARBA00022898"/>
    </source>
</evidence>
<feature type="domain" description="Aromatic amino acid beta-eliminating lyase/threonine aldolase" evidence="6">
    <location>
        <begin position="5"/>
        <end position="286"/>
    </location>
</feature>
<comment type="cofactor">
    <cofactor evidence="1">
        <name>pyridoxal 5'-phosphate</name>
        <dbReference type="ChEBI" id="CHEBI:597326"/>
    </cofactor>
</comment>
<dbReference type="InterPro" id="IPR015421">
    <property type="entry name" value="PyrdxlP-dep_Trfase_major"/>
</dbReference>
<dbReference type="eggNOG" id="COG2008">
    <property type="taxonomic scope" value="Bacteria"/>
</dbReference>
<accession>F5YDC6</accession>
<reference evidence="8" key="1">
    <citation type="submission" date="2009-12" db="EMBL/GenBank/DDBJ databases">
        <title>Complete sequence of Treponema azotonutricium strain ZAS-9.</title>
        <authorList>
            <person name="Tetu S.G."/>
            <person name="Matson E."/>
            <person name="Ren Q."/>
            <person name="Seshadri R."/>
            <person name="Elbourne L."/>
            <person name="Hassan K.A."/>
            <person name="Durkin A."/>
            <person name="Radune D."/>
            <person name="Mohamoud Y."/>
            <person name="Shay R."/>
            <person name="Jin S."/>
            <person name="Zhang X."/>
            <person name="Lucey K."/>
            <person name="Ballor N.R."/>
            <person name="Ottesen E."/>
            <person name="Rosenthal R."/>
            <person name="Allen A."/>
            <person name="Leadbetter J.R."/>
            <person name="Paulsen I.T."/>
        </authorList>
    </citation>
    <scope>NUCLEOTIDE SEQUENCE [LARGE SCALE GENOMIC DNA]</scope>
    <source>
        <strain evidence="8">ATCC BAA-888 / DSM 13862 / ZAS-9</strain>
    </source>
</reference>
<dbReference type="OrthoDB" id="9774495at2"/>
<evidence type="ECO:0000256" key="2">
    <source>
        <dbReference type="ARBA" id="ARBA00006966"/>
    </source>
</evidence>
<reference evidence="7 8" key="2">
    <citation type="journal article" date="2011" name="ISME J.">
        <title>RNA-seq reveals cooperative metabolic interactions between two termite-gut spirochete species in co-culture.</title>
        <authorList>
            <person name="Rosenthal A.Z."/>
            <person name="Matson E.G."/>
            <person name="Eldar A."/>
            <person name="Leadbetter J.R."/>
        </authorList>
    </citation>
    <scope>NUCLEOTIDE SEQUENCE [LARGE SCALE GENOMIC DNA]</scope>
    <source>
        <strain evidence="8">ATCC BAA-888 / DSM 13862 / ZAS-9</strain>
    </source>
</reference>
<dbReference type="HOGENOM" id="CLU_029381_0_4_12"/>
<dbReference type="PANTHER" id="PTHR48097">
    <property type="entry name" value="L-THREONINE ALDOLASE-RELATED"/>
    <property type="match status" value="1"/>
</dbReference>
<dbReference type="GO" id="GO:0006567">
    <property type="term" value="P:L-threonine catabolic process"/>
    <property type="evidence" value="ECO:0007669"/>
    <property type="project" value="TreeGrafter"/>
</dbReference>
<dbReference type="InterPro" id="IPR001597">
    <property type="entry name" value="ArAA_b-elim_lyase/Thr_aldolase"/>
</dbReference>
<dbReference type="GO" id="GO:0008732">
    <property type="term" value="F:L-allo-threonine aldolase activity"/>
    <property type="evidence" value="ECO:0007669"/>
    <property type="project" value="TreeGrafter"/>
</dbReference>
<dbReference type="GO" id="GO:0006545">
    <property type="term" value="P:glycine biosynthetic process"/>
    <property type="evidence" value="ECO:0007669"/>
    <property type="project" value="TreeGrafter"/>
</dbReference>
<proteinExistence type="inferred from homology"/>
<feature type="modified residue" description="N6-(pyridoxal phosphate)lysine" evidence="5">
    <location>
        <position position="199"/>
    </location>
</feature>
<dbReference type="EMBL" id="CP001841">
    <property type="protein sequence ID" value="AEF82145.1"/>
    <property type="molecule type" value="Genomic_DNA"/>
</dbReference>
<dbReference type="EC" id="4.1.2.5" evidence="7"/>
<dbReference type="NCBIfam" id="NF041359">
    <property type="entry name" value="GntG_guanitoxin"/>
    <property type="match status" value="1"/>
</dbReference>
<dbReference type="PANTHER" id="PTHR48097:SF9">
    <property type="entry name" value="L-THREONINE ALDOLASE"/>
    <property type="match status" value="1"/>
</dbReference>
<evidence type="ECO:0000313" key="7">
    <source>
        <dbReference type="EMBL" id="AEF82145.1"/>
    </source>
</evidence>
<keyword evidence="3" id="KW-0663">Pyridoxal phosphate</keyword>
<dbReference type="SUPFAM" id="SSF53383">
    <property type="entry name" value="PLP-dependent transferases"/>
    <property type="match status" value="1"/>
</dbReference>
<dbReference type="RefSeq" id="WP_015710391.1">
    <property type="nucleotide sequence ID" value="NC_015577.1"/>
</dbReference>
<dbReference type="STRING" id="545695.TREAZ_1629"/>
<sequence>MNIIDIRSDTVTKPTPAMRKAMAEAEVGDDVYGDDPTINKLEKLGAKMLGKEASVFVPSGTFGNQLALFTWAPRGTEVILGEEAHIVQHEAGAASVIAGVQTRTIPAPDGILTRKALEERLRHRELHFPATSLICLENAHSLGQVVSLKAMDEARAVAKEWKLPIHLDGARIFNAAAALGCEAKDIAARADSVMFCLSKGLCAPVGSLLAGSKAFVEEARMKRKIMGGGMRQAGILAAAGILALTEQVNHLAEDHARAKKMAKDLAKIPGIIIKPKEVEINMVFFAWPAAEKEKTAKKIVDIFAGHGIIINAPEHGVFRFVTHYWIGDSEAQAILAASREAFRSEAAAS</sequence>
<keyword evidence="8" id="KW-1185">Reference proteome</keyword>
<dbReference type="InterPro" id="IPR023603">
    <property type="entry name" value="Low_specificity_L-TA-like"/>
</dbReference>
<comment type="similarity">
    <text evidence="2">Belongs to the threonine aldolase family.</text>
</comment>
<dbReference type="Pfam" id="PF01212">
    <property type="entry name" value="Beta_elim_lyase"/>
    <property type="match status" value="1"/>
</dbReference>
<dbReference type="Gene3D" id="3.40.640.10">
    <property type="entry name" value="Type I PLP-dependent aspartate aminotransferase-like (Major domain)"/>
    <property type="match status" value="1"/>
</dbReference>
<dbReference type="NCBIfam" id="NF007825">
    <property type="entry name" value="PRK10534.1"/>
    <property type="match status" value="1"/>
</dbReference>
<dbReference type="Proteomes" id="UP000009222">
    <property type="component" value="Chromosome"/>
</dbReference>
<gene>
    <name evidence="7" type="primary">ltaE</name>
    <name evidence="7" type="ordered locus">TREAZ_1629</name>
</gene>
<dbReference type="KEGG" id="taz:TREAZ_1629"/>
<evidence type="ECO:0000259" key="6">
    <source>
        <dbReference type="Pfam" id="PF01212"/>
    </source>
</evidence>
<evidence type="ECO:0000256" key="5">
    <source>
        <dbReference type="PIRSR" id="PIRSR017617-1"/>
    </source>
</evidence>
<dbReference type="GO" id="GO:0005829">
    <property type="term" value="C:cytosol"/>
    <property type="evidence" value="ECO:0007669"/>
    <property type="project" value="TreeGrafter"/>
</dbReference>
<evidence type="ECO:0000313" key="8">
    <source>
        <dbReference type="Proteomes" id="UP000009222"/>
    </source>
</evidence>
<protein>
    <submittedName>
        <fullName evidence="7">Low-specificity L-threonine aldolase</fullName>
        <ecNumber evidence="7">4.1.2.5</ecNumber>
    </submittedName>
</protein>
<evidence type="ECO:0000256" key="1">
    <source>
        <dbReference type="ARBA" id="ARBA00001933"/>
    </source>
</evidence>
<organism evidence="7 8">
    <name type="scientific">Leadbettera azotonutricia (strain ATCC BAA-888 / DSM 13862 / ZAS-9)</name>
    <name type="common">Treponema azotonutricium</name>
    <dbReference type="NCBI Taxonomy" id="545695"/>
    <lineage>
        <taxon>Bacteria</taxon>
        <taxon>Pseudomonadati</taxon>
        <taxon>Spirochaetota</taxon>
        <taxon>Spirochaetia</taxon>
        <taxon>Spirochaetales</taxon>
        <taxon>Breznakiellaceae</taxon>
        <taxon>Leadbettera</taxon>
    </lineage>
</organism>
<name>F5YDC6_LEAAZ</name>
<dbReference type="PIRSF" id="PIRSF017617">
    <property type="entry name" value="Thr_aldolase"/>
    <property type="match status" value="1"/>
</dbReference>
<dbReference type="AlphaFoldDB" id="F5YDC6"/>